<reference evidence="1 2" key="1">
    <citation type="submission" date="2018-05" db="EMBL/GenBank/DDBJ databases">
        <title>Genome sequences of two Antarctic strains of Pseudomonas prosekii: insights into adaptation to extreme conditions.</title>
        <authorList>
            <person name="Snopkova K."/>
            <person name="Dufkova K."/>
            <person name="Cejkova D."/>
            <person name="Sedlacek I."/>
            <person name="Smajs D."/>
        </authorList>
    </citation>
    <scope>NUCLEOTIDE SEQUENCE [LARGE SCALE GENOMIC DNA]</scope>
    <source>
        <strain evidence="1 2">P2673</strain>
    </source>
</reference>
<comment type="caution">
    <text evidence="1">The sequence shown here is derived from an EMBL/GenBank/DDBJ whole genome shotgun (WGS) entry which is preliminary data.</text>
</comment>
<name>A0A2U2D427_9PSED</name>
<evidence type="ECO:0000313" key="2">
    <source>
        <dbReference type="Proteomes" id="UP000245056"/>
    </source>
</evidence>
<proteinExistence type="predicted"/>
<organism evidence="1 2">
    <name type="scientific">Pseudomonas prosekii</name>
    <dbReference type="NCBI Taxonomy" id="1148509"/>
    <lineage>
        <taxon>Bacteria</taxon>
        <taxon>Pseudomonadati</taxon>
        <taxon>Pseudomonadota</taxon>
        <taxon>Gammaproteobacteria</taxon>
        <taxon>Pseudomonadales</taxon>
        <taxon>Pseudomonadaceae</taxon>
        <taxon>Pseudomonas</taxon>
    </lineage>
</organism>
<dbReference type="OrthoDB" id="9947123at2"/>
<dbReference type="AlphaFoldDB" id="A0A2U2D427"/>
<accession>A0A2U2D427</accession>
<dbReference type="EMBL" id="QFAW01000032">
    <property type="protein sequence ID" value="PWE41742.1"/>
    <property type="molecule type" value="Genomic_DNA"/>
</dbReference>
<dbReference type="Proteomes" id="UP000245056">
    <property type="component" value="Unassembled WGS sequence"/>
</dbReference>
<evidence type="ECO:0000313" key="1">
    <source>
        <dbReference type="EMBL" id="PWE41742.1"/>
    </source>
</evidence>
<gene>
    <name evidence="1" type="ORF">C9I49_20605</name>
</gene>
<sequence length="78" mass="8660">MVANVLESVSEKSAGHYRLCEGFSYAGAPFDFFIVKPGRGESPQFVPSSFLDTYYSDANRYSCLNGIVLRIIECPNVK</sequence>
<protein>
    <submittedName>
        <fullName evidence="1">Uncharacterized protein</fullName>
    </submittedName>
</protein>
<dbReference type="RefSeq" id="WP_101207946.1">
    <property type="nucleotide sequence ID" value="NZ_JBJGXP010000002.1"/>
</dbReference>